<gene>
    <name evidence="1" type="ORF">C8D89_101882</name>
</gene>
<dbReference type="Proteomes" id="UP000245639">
    <property type="component" value="Unassembled WGS sequence"/>
</dbReference>
<evidence type="ECO:0000313" key="1">
    <source>
        <dbReference type="EMBL" id="PVZ15012.1"/>
    </source>
</evidence>
<dbReference type="EMBL" id="QEKW01000001">
    <property type="protein sequence ID" value="PVZ15012.1"/>
    <property type="molecule type" value="Genomic_DNA"/>
</dbReference>
<accession>A0A2U1FSC8</accession>
<proteinExistence type="predicted"/>
<sequence>MRTVTFSDGAGIVYFLILEDQPLVDLLMEPAAVQRLAELALGRLPLPAHFPRRHEVTT</sequence>
<dbReference type="AlphaFoldDB" id="A0A2U1FSC8"/>
<organism evidence="1 2">
    <name type="scientific">Actinomycetospora cinnamomea</name>
    <dbReference type="NCBI Taxonomy" id="663609"/>
    <lineage>
        <taxon>Bacteria</taxon>
        <taxon>Bacillati</taxon>
        <taxon>Actinomycetota</taxon>
        <taxon>Actinomycetes</taxon>
        <taxon>Pseudonocardiales</taxon>
        <taxon>Pseudonocardiaceae</taxon>
        <taxon>Actinomycetospora</taxon>
    </lineage>
</organism>
<keyword evidence="2" id="KW-1185">Reference proteome</keyword>
<evidence type="ECO:0000313" key="2">
    <source>
        <dbReference type="Proteomes" id="UP000245639"/>
    </source>
</evidence>
<reference evidence="1 2" key="1">
    <citation type="submission" date="2018-04" db="EMBL/GenBank/DDBJ databases">
        <title>Genomic Encyclopedia of Type Strains, Phase IV (KMG-IV): sequencing the most valuable type-strain genomes for metagenomic binning, comparative biology and taxonomic classification.</title>
        <authorList>
            <person name="Goeker M."/>
        </authorList>
    </citation>
    <scope>NUCLEOTIDE SEQUENCE [LARGE SCALE GENOMIC DNA]</scope>
    <source>
        <strain evidence="1 2">DSM 45771</strain>
    </source>
</reference>
<protein>
    <submittedName>
        <fullName evidence="1">Uncharacterized protein</fullName>
    </submittedName>
</protein>
<comment type="caution">
    <text evidence="1">The sequence shown here is derived from an EMBL/GenBank/DDBJ whole genome shotgun (WGS) entry which is preliminary data.</text>
</comment>
<name>A0A2U1FSC8_9PSEU</name>